<dbReference type="AlphaFoldDB" id="A0A9P8QLL9"/>
<dbReference type="Proteomes" id="UP000827724">
    <property type="component" value="Unassembled WGS sequence"/>
</dbReference>
<accession>A0A9P8QLL9</accession>
<sequence length="113" mass="12567">MALPQRMTVPQVLPPNSRITGLTPQLRVLLPAADLERAYAMVITWRLLRRVTLPQVLLPNPRTRLTPRWRMLLSAADHQKATLPGSICLPPPVGTRKLLMDSAPRPLLQSPAA</sequence>
<evidence type="ECO:0000313" key="2">
    <source>
        <dbReference type="Proteomes" id="UP000827724"/>
    </source>
</evidence>
<keyword evidence="2" id="KW-1185">Reference proteome</keyword>
<proteinExistence type="predicted"/>
<comment type="caution">
    <text evidence="1">The sequence shown here is derived from an EMBL/GenBank/DDBJ whole genome shotgun (WGS) entry which is preliminary data.</text>
</comment>
<dbReference type="EMBL" id="JAIWOZ010000003">
    <property type="protein sequence ID" value="KAH6607426.1"/>
    <property type="molecule type" value="Genomic_DNA"/>
</dbReference>
<gene>
    <name evidence="1" type="ORF">Trco_003739</name>
</gene>
<evidence type="ECO:0000313" key="1">
    <source>
        <dbReference type="EMBL" id="KAH6607426.1"/>
    </source>
</evidence>
<reference evidence="1" key="1">
    <citation type="submission" date="2021-08" db="EMBL/GenBank/DDBJ databases">
        <title>Chromosome-Level Trichoderma cornu-damae using Hi-C Data.</title>
        <authorList>
            <person name="Kim C.S."/>
        </authorList>
    </citation>
    <scope>NUCLEOTIDE SEQUENCE</scope>
    <source>
        <strain evidence="1">KA19-0412C</strain>
    </source>
</reference>
<protein>
    <submittedName>
        <fullName evidence="1">Uncharacterized protein</fullName>
    </submittedName>
</protein>
<name>A0A9P8QLL9_9HYPO</name>
<organism evidence="1 2">
    <name type="scientific">Trichoderma cornu-damae</name>
    <dbReference type="NCBI Taxonomy" id="654480"/>
    <lineage>
        <taxon>Eukaryota</taxon>
        <taxon>Fungi</taxon>
        <taxon>Dikarya</taxon>
        <taxon>Ascomycota</taxon>
        <taxon>Pezizomycotina</taxon>
        <taxon>Sordariomycetes</taxon>
        <taxon>Hypocreomycetidae</taxon>
        <taxon>Hypocreales</taxon>
        <taxon>Hypocreaceae</taxon>
        <taxon>Trichoderma</taxon>
    </lineage>
</organism>